<evidence type="ECO:0008006" key="4">
    <source>
        <dbReference type="Google" id="ProtNLM"/>
    </source>
</evidence>
<protein>
    <recommendedName>
        <fullName evidence="4">G protein-coupled receptor</fullName>
    </recommendedName>
</protein>
<comment type="caution">
    <text evidence="2">The sequence shown here is derived from an EMBL/GenBank/DDBJ whole genome shotgun (WGS) entry which is preliminary data.</text>
</comment>
<gene>
    <name evidence="2" type="ORF">PMAYCL1PPCAC_32876</name>
</gene>
<dbReference type="AlphaFoldDB" id="A0AAN5DGU2"/>
<sequence>LSYRFLISFWALSLQGYLLNVFLIHVHSLFPEAIFNFEVTRSALFTNAILYMCCTCFEMKIALERIIATRKPEEYHDAGFSYRWNLPCLMLPLITGSIVGCAVYFKGSFGAIV</sequence>
<organism evidence="2 3">
    <name type="scientific">Pristionchus mayeri</name>
    <dbReference type="NCBI Taxonomy" id="1317129"/>
    <lineage>
        <taxon>Eukaryota</taxon>
        <taxon>Metazoa</taxon>
        <taxon>Ecdysozoa</taxon>
        <taxon>Nematoda</taxon>
        <taxon>Chromadorea</taxon>
        <taxon>Rhabditida</taxon>
        <taxon>Rhabditina</taxon>
        <taxon>Diplogasteromorpha</taxon>
        <taxon>Diplogasteroidea</taxon>
        <taxon>Neodiplogasteridae</taxon>
        <taxon>Pristionchus</taxon>
    </lineage>
</organism>
<feature type="non-terminal residue" evidence="2">
    <location>
        <position position="1"/>
    </location>
</feature>
<evidence type="ECO:0000313" key="2">
    <source>
        <dbReference type="EMBL" id="GMR62681.1"/>
    </source>
</evidence>
<accession>A0AAN5DGU2</accession>
<evidence type="ECO:0000256" key="1">
    <source>
        <dbReference type="SAM" id="Phobius"/>
    </source>
</evidence>
<evidence type="ECO:0000313" key="3">
    <source>
        <dbReference type="Proteomes" id="UP001328107"/>
    </source>
</evidence>
<dbReference type="EMBL" id="BTRK01000006">
    <property type="protein sequence ID" value="GMR62681.1"/>
    <property type="molecule type" value="Genomic_DNA"/>
</dbReference>
<dbReference type="Proteomes" id="UP001328107">
    <property type="component" value="Unassembled WGS sequence"/>
</dbReference>
<keyword evidence="1" id="KW-0472">Membrane</keyword>
<name>A0AAN5DGU2_9BILA</name>
<proteinExistence type="predicted"/>
<keyword evidence="1" id="KW-1133">Transmembrane helix</keyword>
<feature type="transmembrane region" description="Helical" evidence="1">
    <location>
        <begin position="42"/>
        <end position="63"/>
    </location>
</feature>
<keyword evidence="3" id="KW-1185">Reference proteome</keyword>
<feature type="transmembrane region" description="Helical" evidence="1">
    <location>
        <begin position="84"/>
        <end position="105"/>
    </location>
</feature>
<feature type="transmembrane region" description="Helical" evidence="1">
    <location>
        <begin position="7"/>
        <end position="30"/>
    </location>
</feature>
<keyword evidence="1" id="KW-0812">Transmembrane</keyword>
<reference evidence="3" key="1">
    <citation type="submission" date="2022-10" db="EMBL/GenBank/DDBJ databases">
        <title>Genome assembly of Pristionchus species.</title>
        <authorList>
            <person name="Yoshida K."/>
            <person name="Sommer R.J."/>
        </authorList>
    </citation>
    <scope>NUCLEOTIDE SEQUENCE [LARGE SCALE GENOMIC DNA]</scope>
    <source>
        <strain evidence="3">RS5460</strain>
    </source>
</reference>